<evidence type="ECO:0000313" key="1">
    <source>
        <dbReference type="EMBL" id="CAG6515872.1"/>
    </source>
</evidence>
<name>A0A8D8DTH3_CULPI</name>
<reference evidence="1" key="1">
    <citation type="submission" date="2021-05" db="EMBL/GenBank/DDBJ databases">
        <authorList>
            <person name="Alioto T."/>
            <person name="Alioto T."/>
            <person name="Gomez Garrido J."/>
        </authorList>
    </citation>
    <scope>NUCLEOTIDE SEQUENCE</scope>
</reference>
<dbReference type="AlphaFoldDB" id="A0A8D8DTH3"/>
<dbReference type="EMBL" id="HBUE01278014">
    <property type="protein sequence ID" value="CAG6567375.1"/>
    <property type="molecule type" value="Transcribed_RNA"/>
</dbReference>
<dbReference type="EMBL" id="HBUE01172557">
    <property type="protein sequence ID" value="CAG6515875.1"/>
    <property type="molecule type" value="Transcribed_RNA"/>
</dbReference>
<dbReference type="EMBL" id="HBUE01172554">
    <property type="protein sequence ID" value="CAG6515870.1"/>
    <property type="molecule type" value="Transcribed_RNA"/>
</dbReference>
<organism evidence="1">
    <name type="scientific">Culex pipiens</name>
    <name type="common">House mosquito</name>
    <dbReference type="NCBI Taxonomy" id="7175"/>
    <lineage>
        <taxon>Eukaryota</taxon>
        <taxon>Metazoa</taxon>
        <taxon>Ecdysozoa</taxon>
        <taxon>Arthropoda</taxon>
        <taxon>Hexapoda</taxon>
        <taxon>Insecta</taxon>
        <taxon>Pterygota</taxon>
        <taxon>Neoptera</taxon>
        <taxon>Endopterygota</taxon>
        <taxon>Diptera</taxon>
        <taxon>Nematocera</taxon>
        <taxon>Culicoidea</taxon>
        <taxon>Culicidae</taxon>
        <taxon>Culicinae</taxon>
        <taxon>Culicini</taxon>
        <taxon>Culex</taxon>
        <taxon>Culex</taxon>
    </lineage>
</organism>
<proteinExistence type="predicted"/>
<dbReference type="EMBL" id="HBUE01278011">
    <property type="protein sequence ID" value="CAG6567370.1"/>
    <property type="molecule type" value="Transcribed_RNA"/>
</dbReference>
<dbReference type="EMBL" id="HBUE01172555">
    <property type="protein sequence ID" value="CAG6515872.1"/>
    <property type="molecule type" value="Transcribed_RNA"/>
</dbReference>
<sequence length="105" mass="11369">MAQGWSADALRQRHSCAGDQRQYAVLPVCKGRRFRGVHLSGFEQSELSGKEVDAEGEDCDHTTNLDLPGSTAAAYPNCSGYSDLLVLLQEEEGSANHEGSWTGKL</sequence>
<dbReference type="EMBL" id="HBUE01278012">
    <property type="protein sequence ID" value="CAG6567372.1"/>
    <property type="molecule type" value="Transcribed_RNA"/>
</dbReference>
<dbReference type="EMBL" id="HBUE01081667">
    <property type="protein sequence ID" value="CAG6477747.1"/>
    <property type="molecule type" value="Transcribed_RNA"/>
</dbReference>
<accession>A0A8D8DTH3</accession>
<protein>
    <submittedName>
        <fullName evidence="1">(northern house mosquito) hypothetical protein</fullName>
    </submittedName>
</protein>